<reference evidence="2" key="1">
    <citation type="submission" date="2016-11" db="UniProtKB">
        <authorList>
            <consortium name="WormBaseParasite"/>
        </authorList>
    </citation>
    <scope>IDENTIFICATION</scope>
</reference>
<dbReference type="Proteomes" id="UP000095283">
    <property type="component" value="Unplaced"/>
</dbReference>
<protein>
    <submittedName>
        <fullName evidence="2">Uncharacterized protein</fullName>
    </submittedName>
</protein>
<proteinExistence type="predicted"/>
<keyword evidence="1" id="KW-1185">Reference proteome</keyword>
<evidence type="ECO:0000313" key="1">
    <source>
        <dbReference type="Proteomes" id="UP000095283"/>
    </source>
</evidence>
<dbReference type="AlphaFoldDB" id="A0A1I7WD89"/>
<accession>A0A1I7WD89</accession>
<organism evidence="1 2">
    <name type="scientific">Heterorhabditis bacteriophora</name>
    <name type="common">Entomopathogenic nematode worm</name>
    <dbReference type="NCBI Taxonomy" id="37862"/>
    <lineage>
        <taxon>Eukaryota</taxon>
        <taxon>Metazoa</taxon>
        <taxon>Ecdysozoa</taxon>
        <taxon>Nematoda</taxon>
        <taxon>Chromadorea</taxon>
        <taxon>Rhabditida</taxon>
        <taxon>Rhabditina</taxon>
        <taxon>Rhabditomorpha</taxon>
        <taxon>Strongyloidea</taxon>
        <taxon>Heterorhabditidae</taxon>
        <taxon>Heterorhabditis</taxon>
    </lineage>
</organism>
<sequence>MRCRLRGPAQRGPPGGYVESLCATSCRHRKPCRASTPPTGPMPWCCRSNLHVQLRPQGETGGRSARGGARVDRRCRPPAAAAALWRQVDHPGRRHQLGDADRVGQDGTGCLTPCAPRARSSIRVACCS</sequence>
<evidence type="ECO:0000313" key="2">
    <source>
        <dbReference type="WBParaSite" id="Hba_02674"/>
    </source>
</evidence>
<name>A0A1I7WD89_HETBA</name>
<dbReference type="WBParaSite" id="Hba_02674">
    <property type="protein sequence ID" value="Hba_02674"/>
    <property type="gene ID" value="Hba_02674"/>
</dbReference>